<organism evidence="17">
    <name type="scientific">Ganoderma boninense</name>
    <dbReference type="NCBI Taxonomy" id="34458"/>
    <lineage>
        <taxon>Eukaryota</taxon>
        <taxon>Fungi</taxon>
        <taxon>Dikarya</taxon>
        <taxon>Basidiomycota</taxon>
        <taxon>Agaricomycotina</taxon>
        <taxon>Agaricomycetes</taxon>
        <taxon>Polyporales</taxon>
        <taxon>Polyporaceae</taxon>
        <taxon>Ganoderma</taxon>
    </lineage>
</organism>
<evidence type="ECO:0000256" key="4">
    <source>
        <dbReference type="ARBA" id="ARBA00022741"/>
    </source>
</evidence>
<evidence type="ECO:0000256" key="12">
    <source>
        <dbReference type="ARBA" id="ARBA00074309"/>
    </source>
</evidence>
<dbReference type="Gene3D" id="3.10.450.240">
    <property type="match status" value="1"/>
</dbReference>
<feature type="compositionally biased region" description="Polar residues" evidence="15">
    <location>
        <begin position="204"/>
        <end position="215"/>
    </location>
</feature>
<dbReference type="InterPro" id="IPR007379">
    <property type="entry name" value="Tim44-like_dom"/>
</dbReference>
<dbReference type="PANTHER" id="PTHR10721:SF1">
    <property type="entry name" value="MITOCHONDRIAL IMPORT INNER MEMBRANE TRANSLOCASE SUBUNIT TIM44"/>
    <property type="match status" value="1"/>
</dbReference>
<evidence type="ECO:0000256" key="1">
    <source>
        <dbReference type="ARBA" id="ARBA00004637"/>
    </source>
</evidence>
<evidence type="ECO:0000256" key="11">
    <source>
        <dbReference type="ARBA" id="ARBA00023136"/>
    </source>
</evidence>
<evidence type="ECO:0000256" key="6">
    <source>
        <dbReference type="ARBA" id="ARBA00022840"/>
    </source>
</evidence>
<evidence type="ECO:0000259" key="16">
    <source>
        <dbReference type="SMART" id="SM00978"/>
    </source>
</evidence>
<evidence type="ECO:0000256" key="13">
    <source>
        <dbReference type="PIRNR" id="PIRNR037871"/>
    </source>
</evidence>
<keyword evidence="14" id="KW-0175">Coiled coil</keyword>
<dbReference type="SMART" id="SM00978">
    <property type="entry name" value="Tim44"/>
    <property type="match status" value="1"/>
</dbReference>
<dbReference type="FunFam" id="3.10.450.240:FF:000002">
    <property type="entry name" value="Mitochondrial import inner membrane translocase subunit TIM44"/>
    <property type="match status" value="1"/>
</dbReference>
<dbReference type="PANTHER" id="PTHR10721">
    <property type="entry name" value="MITOCHONDRIAL IMPORT INNER MEMBRANE TRANSLOCASE SUBUNIT TIM44"/>
    <property type="match status" value="1"/>
</dbReference>
<dbReference type="SUPFAM" id="SSF54427">
    <property type="entry name" value="NTF2-like"/>
    <property type="match status" value="1"/>
</dbReference>
<evidence type="ECO:0000256" key="7">
    <source>
        <dbReference type="ARBA" id="ARBA00022927"/>
    </source>
</evidence>
<dbReference type="Pfam" id="PF04280">
    <property type="entry name" value="Tim44"/>
    <property type="match status" value="1"/>
</dbReference>
<comment type="similarity">
    <text evidence="2 13">Belongs to the Tim44 family.</text>
</comment>
<dbReference type="GO" id="GO:0005524">
    <property type="term" value="F:ATP binding"/>
    <property type="evidence" value="ECO:0007669"/>
    <property type="project" value="UniProtKB-KW"/>
</dbReference>
<evidence type="ECO:0000256" key="15">
    <source>
        <dbReference type="SAM" id="MobiDB-lite"/>
    </source>
</evidence>
<evidence type="ECO:0000256" key="14">
    <source>
        <dbReference type="SAM" id="Coils"/>
    </source>
</evidence>
<feature type="region of interest" description="Disordered" evidence="15">
    <location>
        <begin position="195"/>
        <end position="258"/>
    </location>
</feature>
<dbReference type="PIRSF" id="PIRSF037871">
    <property type="entry name" value="TIM44"/>
    <property type="match status" value="1"/>
</dbReference>
<accession>A0A5K1JTE2</accession>
<evidence type="ECO:0000256" key="9">
    <source>
        <dbReference type="ARBA" id="ARBA00023010"/>
    </source>
</evidence>
<dbReference type="GO" id="GO:0005743">
    <property type="term" value="C:mitochondrial inner membrane"/>
    <property type="evidence" value="ECO:0007669"/>
    <property type="project" value="UniProtKB-SubCell"/>
</dbReference>
<evidence type="ECO:0000256" key="5">
    <source>
        <dbReference type="ARBA" id="ARBA00022792"/>
    </source>
</evidence>
<dbReference type="InterPro" id="IPR017303">
    <property type="entry name" value="Tim44"/>
</dbReference>
<protein>
    <recommendedName>
        <fullName evidence="12 13">Mitochondrial import inner membrane translocase subunit TIM44</fullName>
    </recommendedName>
</protein>
<dbReference type="EMBL" id="LR724091">
    <property type="protein sequence ID" value="VWO94612.1"/>
    <property type="molecule type" value="Genomic_DNA"/>
</dbReference>
<sequence>MPAVARGRVPGAPCQTLGATGARKLVTDTGHQRPPPVQAASAMLPRHLRRAVVTPAAPAQIRALLSRQSLRSVPLALHPALSARVSSASFHSSARRQNELPKSPFQTFVEVLKEELRKNRELQDNVKQLQGDVEKFQDSEAMKRAKEAVRACKENPRLRAAAEELRKAGIKVGDAVGEALKTMEESDVMRALPCHRRSRRRPSQYATPLRTSHFPTPSPMPLDDSGSSKHGGFEEKEARRKRRQLRLAKAGKDSMSRVKANPDAGQAMVLHKDSPRQERWNQLKESNPILRQFAELKQQYDESENAFVSSLRSVTSTIGGWFDENESAQVHRYMKAMDPTFNIGTFERELREYIVPEVVDAYLSADREALQAWCGEKTYNVLWATMEQYLKQGLVSDSKVLDIRSVEILNGKILEDEIPVYVVTFATQEILLFRNAKSGEVMVGAENRVEQCHYAAVITRIEEELDNELTGGWKVVEMGRRSARQYL</sequence>
<keyword evidence="5 13" id="KW-0999">Mitochondrion inner membrane</keyword>
<comment type="function">
    <text evidence="13">Essential component of the PAM complex, a complex required for the translocation of transit peptide-containing proteins from the inner membrane into the mitochondrial matrix in an ATP-dependent manner.</text>
</comment>
<keyword evidence="8" id="KW-0809">Transit peptide</keyword>
<evidence type="ECO:0000256" key="10">
    <source>
        <dbReference type="ARBA" id="ARBA00023128"/>
    </source>
</evidence>
<feature type="domain" description="Tim44-like" evidence="16">
    <location>
        <begin position="327"/>
        <end position="480"/>
    </location>
</feature>
<dbReference type="AlphaFoldDB" id="A0A5K1JTE2"/>
<keyword evidence="9 13" id="KW-0811">Translocation</keyword>
<keyword evidence="6" id="KW-0067">ATP-binding</keyword>
<keyword evidence="7 13" id="KW-0653">Protein transport</keyword>
<dbReference type="GO" id="GO:0051087">
    <property type="term" value="F:protein-folding chaperone binding"/>
    <property type="evidence" value="ECO:0007669"/>
    <property type="project" value="InterPro"/>
</dbReference>
<keyword evidence="4" id="KW-0547">Nucleotide-binding</keyword>
<evidence type="ECO:0000256" key="8">
    <source>
        <dbReference type="ARBA" id="ARBA00022946"/>
    </source>
</evidence>
<reference evidence="17" key="1">
    <citation type="submission" date="2019-10" db="EMBL/GenBank/DDBJ databases">
        <authorList>
            <person name="Nor Muhammad N."/>
        </authorList>
    </citation>
    <scope>NUCLEOTIDE SEQUENCE</scope>
</reference>
<evidence type="ECO:0000256" key="2">
    <source>
        <dbReference type="ARBA" id="ARBA00009597"/>
    </source>
</evidence>
<dbReference type="InterPro" id="IPR039544">
    <property type="entry name" value="Tim44-like"/>
</dbReference>
<dbReference type="InterPro" id="IPR032710">
    <property type="entry name" value="NTF2-like_dom_sf"/>
</dbReference>
<keyword evidence="11 13" id="KW-0472">Membrane</keyword>
<name>A0A5K1JTE2_9APHY</name>
<keyword evidence="10 13" id="KW-0496">Mitochondrion</keyword>
<comment type="subcellular location">
    <subcellularLocation>
        <location evidence="1">Mitochondrion inner membrane</location>
        <topology evidence="1">Peripheral membrane protein</topology>
    </subcellularLocation>
</comment>
<evidence type="ECO:0000313" key="17">
    <source>
        <dbReference type="EMBL" id="VWO94612.1"/>
    </source>
</evidence>
<evidence type="ECO:0000256" key="3">
    <source>
        <dbReference type="ARBA" id="ARBA00022448"/>
    </source>
</evidence>
<gene>
    <name evidence="17" type="primary">G4NHC2</name>
</gene>
<feature type="coiled-coil region" evidence="14">
    <location>
        <begin position="112"/>
        <end position="139"/>
    </location>
</feature>
<keyword evidence="3 13" id="KW-0813">Transport</keyword>
<dbReference type="GO" id="GO:0030150">
    <property type="term" value="P:protein import into mitochondrial matrix"/>
    <property type="evidence" value="ECO:0007669"/>
    <property type="project" value="InterPro"/>
</dbReference>
<proteinExistence type="inferred from homology"/>